<evidence type="ECO:0000313" key="7">
    <source>
        <dbReference type="EMBL" id="KKN25383.1"/>
    </source>
</evidence>
<sequence length="577" mass="65375">MGIVREIIKRQKRMEDARQPYENMMDWNIKVAVPSREKVTKWSVSNTSHNGVTNLGFADTTGDSGQLKGTGIWDPTASASLDTWKNGVLGWHTPRATTWFKGQAQERAIRGNRSILRWLQEVDVLLAEALERSNYYDMKGIRLLDSGGIGPSYMFADELVGSGKIQWRVPHPRQFWHELDFWGIVNKMHYRYTLPLREAKRTFGSDWMSQSQQDTQKDTPDQPVNIIQAIYKNYKFDPDSDNAGRNRPWLSHTISLDSGVADEGGTLMEQSGYNTVNPIPWLLNRSTHELYPRGVVGQFLIEIMTSNYLMRDMLMASQQAVRPSILALDTLKRKLNPKPGGYTWVDKNDFRGSGGLPPAMKLFENVEWPFTLEIIDRFQGVIKQRFGVPFFNLMDNLGGRDRVTAEEIVQRQAERAILMTPFLGTLNVVTDQEIDRVFEIEFAAGRIPPPPTELLVAQNQRIDIQYTGPLTQLIRQYYEVNRIQAAVASLAFLIDIDDSIPLNYDGDVFAQELLKSSNAPIEGIIPLQDVKQARAVIAQQNAQQQMIENAKQLENILPKLDKKPEAGSPVAQLEGAV</sequence>
<reference evidence="7" key="1">
    <citation type="journal article" date="2015" name="Nature">
        <title>Complex archaea that bridge the gap between prokaryotes and eukaryotes.</title>
        <authorList>
            <person name="Spang A."/>
            <person name="Saw J.H."/>
            <person name="Jorgensen S.L."/>
            <person name="Zaremba-Niedzwiedzka K."/>
            <person name="Martijn J."/>
            <person name="Lind A.E."/>
            <person name="van Eijk R."/>
            <person name="Schleper C."/>
            <person name="Guy L."/>
            <person name="Ettema T.J."/>
        </authorList>
    </citation>
    <scope>NUCLEOTIDE SEQUENCE</scope>
</reference>
<keyword evidence="5" id="KW-0231">Viral genome packaging</keyword>
<dbReference type="GO" id="GO:0046718">
    <property type="term" value="P:symbiont entry into host cell"/>
    <property type="evidence" value="ECO:0007669"/>
    <property type="project" value="UniProtKB-KW"/>
</dbReference>
<name>A0A0F9S7Q0_9ZZZZ</name>
<dbReference type="AlphaFoldDB" id="A0A0F9S7Q0"/>
<evidence type="ECO:0000256" key="5">
    <source>
        <dbReference type="ARBA" id="ARBA00023219"/>
    </source>
</evidence>
<comment type="caution">
    <text evidence="7">The sequence shown here is derived from an EMBL/GenBank/DDBJ whole genome shotgun (WGS) entry which is preliminary data.</text>
</comment>
<keyword evidence="4" id="KW-0946">Virion</keyword>
<proteinExistence type="predicted"/>
<dbReference type="EMBL" id="LAZR01002807">
    <property type="protein sequence ID" value="KKN25383.1"/>
    <property type="molecule type" value="Genomic_DNA"/>
</dbReference>
<evidence type="ECO:0000256" key="3">
    <source>
        <dbReference type="ARBA" id="ARBA00022612"/>
    </source>
</evidence>
<dbReference type="InterPro" id="IPR020991">
    <property type="entry name" value="Connector_podovirus"/>
</dbReference>
<accession>A0A0F9S7Q0</accession>
<protein>
    <recommendedName>
        <fullName evidence="8">Bacteriophage head to tail connecting protein</fullName>
    </recommendedName>
</protein>
<evidence type="ECO:0000256" key="2">
    <source>
        <dbReference type="ARBA" id="ARBA00022595"/>
    </source>
</evidence>
<evidence type="ECO:0000256" key="4">
    <source>
        <dbReference type="ARBA" id="ARBA00022844"/>
    </source>
</evidence>
<evidence type="ECO:0000256" key="6">
    <source>
        <dbReference type="ARBA" id="ARBA00023296"/>
    </source>
</evidence>
<dbReference type="GO" id="GO:0044423">
    <property type="term" value="C:virion component"/>
    <property type="evidence" value="ECO:0007669"/>
    <property type="project" value="UniProtKB-KW"/>
</dbReference>
<dbReference type="Pfam" id="PF12236">
    <property type="entry name" value="Head-tail_con"/>
    <property type="match status" value="1"/>
</dbReference>
<evidence type="ECO:0000256" key="1">
    <source>
        <dbReference type="ARBA" id="ARBA00004328"/>
    </source>
</evidence>
<evidence type="ECO:0008006" key="8">
    <source>
        <dbReference type="Google" id="ProtNLM"/>
    </source>
</evidence>
<keyword evidence="2" id="KW-1162">Viral penetration into host cytoplasm</keyword>
<keyword evidence="3" id="KW-1188">Viral release from host cell</keyword>
<gene>
    <name evidence="7" type="ORF">LCGC14_0885430</name>
</gene>
<organism evidence="7">
    <name type="scientific">marine sediment metagenome</name>
    <dbReference type="NCBI Taxonomy" id="412755"/>
    <lineage>
        <taxon>unclassified sequences</taxon>
        <taxon>metagenomes</taxon>
        <taxon>ecological metagenomes</taxon>
    </lineage>
</organism>
<keyword evidence="6" id="KW-1160">Virus entry into host cell</keyword>
<comment type="subcellular location">
    <subcellularLocation>
        <location evidence="1">Virion</location>
    </subcellularLocation>
</comment>